<dbReference type="Gene3D" id="3.40.630.10">
    <property type="entry name" value="Zn peptidases"/>
    <property type="match status" value="1"/>
</dbReference>
<keyword evidence="6" id="KW-0482">Metalloprotease</keyword>
<gene>
    <name evidence="9" type="ORF">BDK89_0652</name>
</gene>
<accession>A0A4R7HVT6</accession>
<evidence type="ECO:0000256" key="6">
    <source>
        <dbReference type="ARBA" id="ARBA00023049"/>
    </source>
</evidence>
<sequence>MLGRDIVALHRPVEGTARVRVVVIGGIHGNEPVSPPIVRALVDVPMPTDIEVWLVPEMNPDGVEAGTRANANGVDLNRNFGWGWAAYDGGPAPFSEPESTAVADLIIRSEPHVAVWVHQPLDYISSIGSTPDSFEEAWAAGAGLPVRRDVTQHGGGESWTNFTGGYNSMLIEANGWDATPEMVAAHRNGFAALIALFG</sequence>
<keyword evidence="4" id="KW-0378">Hydrolase</keyword>
<keyword evidence="3" id="KW-0645">Protease</keyword>
<dbReference type="Proteomes" id="UP000294558">
    <property type="component" value="Unassembled WGS sequence"/>
</dbReference>
<evidence type="ECO:0000256" key="5">
    <source>
        <dbReference type="ARBA" id="ARBA00022833"/>
    </source>
</evidence>
<evidence type="ECO:0000313" key="10">
    <source>
        <dbReference type="Proteomes" id="UP000294558"/>
    </source>
</evidence>
<dbReference type="PANTHER" id="PTHR11705:SF143">
    <property type="entry name" value="SLL0236 PROTEIN"/>
    <property type="match status" value="1"/>
</dbReference>
<proteinExistence type="inferred from homology"/>
<evidence type="ECO:0000256" key="2">
    <source>
        <dbReference type="ARBA" id="ARBA00005988"/>
    </source>
</evidence>
<name>A0A4R7HVT6_9ACTN</name>
<dbReference type="GO" id="GO:0004181">
    <property type="term" value="F:metallocarboxypeptidase activity"/>
    <property type="evidence" value="ECO:0007669"/>
    <property type="project" value="InterPro"/>
</dbReference>
<dbReference type="SMART" id="SM00631">
    <property type="entry name" value="Zn_pept"/>
    <property type="match status" value="1"/>
</dbReference>
<comment type="caution">
    <text evidence="9">The sequence shown here is derived from an EMBL/GenBank/DDBJ whole genome shotgun (WGS) entry which is preliminary data.</text>
</comment>
<keyword evidence="10" id="KW-1185">Reference proteome</keyword>
<keyword evidence="9" id="KW-0121">Carboxypeptidase</keyword>
<keyword evidence="5" id="KW-0862">Zinc</keyword>
<dbReference type="GO" id="GO:0005615">
    <property type="term" value="C:extracellular space"/>
    <property type="evidence" value="ECO:0007669"/>
    <property type="project" value="TreeGrafter"/>
</dbReference>
<reference evidence="9 10" key="1">
    <citation type="submission" date="2019-03" db="EMBL/GenBank/DDBJ databases">
        <title>Sequencing the genomes of 1000 actinobacteria strains.</title>
        <authorList>
            <person name="Klenk H.-P."/>
        </authorList>
    </citation>
    <scope>NUCLEOTIDE SEQUENCE [LARGE SCALE GENOMIC DNA]</scope>
    <source>
        <strain evidence="9 10">DSM 18936</strain>
    </source>
</reference>
<evidence type="ECO:0000256" key="7">
    <source>
        <dbReference type="PROSITE-ProRule" id="PRU01379"/>
    </source>
</evidence>
<protein>
    <submittedName>
        <fullName evidence="9">Zinc carboxypeptidase</fullName>
    </submittedName>
</protein>
<dbReference type="Pfam" id="PF00246">
    <property type="entry name" value="Peptidase_M14"/>
    <property type="match status" value="1"/>
</dbReference>
<evidence type="ECO:0000256" key="3">
    <source>
        <dbReference type="ARBA" id="ARBA00022670"/>
    </source>
</evidence>
<evidence type="ECO:0000259" key="8">
    <source>
        <dbReference type="PROSITE" id="PS52035"/>
    </source>
</evidence>
<dbReference type="PROSITE" id="PS52035">
    <property type="entry name" value="PEPTIDASE_M14"/>
    <property type="match status" value="1"/>
</dbReference>
<feature type="domain" description="Peptidase M14" evidence="8">
    <location>
        <begin position="1"/>
        <end position="198"/>
    </location>
</feature>
<evidence type="ECO:0000256" key="1">
    <source>
        <dbReference type="ARBA" id="ARBA00001947"/>
    </source>
</evidence>
<comment type="cofactor">
    <cofactor evidence="1">
        <name>Zn(2+)</name>
        <dbReference type="ChEBI" id="CHEBI:29105"/>
    </cofactor>
</comment>
<comment type="caution">
    <text evidence="7">Lacks conserved residue(s) required for the propagation of feature annotation.</text>
</comment>
<dbReference type="GO" id="GO:0008270">
    <property type="term" value="F:zinc ion binding"/>
    <property type="evidence" value="ECO:0007669"/>
    <property type="project" value="InterPro"/>
</dbReference>
<organism evidence="9 10">
    <name type="scientific">Ilumatobacter fluminis</name>
    <dbReference type="NCBI Taxonomy" id="467091"/>
    <lineage>
        <taxon>Bacteria</taxon>
        <taxon>Bacillati</taxon>
        <taxon>Actinomycetota</taxon>
        <taxon>Acidimicrobiia</taxon>
        <taxon>Acidimicrobiales</taxon>
        <taxon>Ilumatobacteraceae</taxon>
        <taxon>Ilumatobacter</taxon>
    </lineage>
</organism>
<dbReference type="SUPFAM" id="SSF53187">
    <property type="entry name" value="Zn-dependent exopeptidases"/>
    <property type="match status" value="1"/>
</dbReference>
<dbReference type="PANTHER" id="PTHR11705">
    <property type="entry name" value="PROTEASE FAMILY M14 CARBOXYPEPTIDASE A,B"/>
    <property type="match status" value="1"/>
</dbReference>
<evidence type="ECO:0000313" key="9">
    <source>
        <dbReference type="EMBL" id="TDT15092.1"/>
    </source>
</evidence>
<dbReference type="EMBL" id="SOAU01000001">
    <property type="protein sequence ID" value="TDT15092.1"/>
    <property type="molecule type" value="Genomic_DNA"/>
</dbReference>
<dbReference type="InterPro" id="IPR000834">
    <property type="entry name" value="Peptidase_M14"/>
</dbReference>
<evidence type="ECO:0000256" key="4">
    <source>
        <dbReference type="ARBA" id="ARBA00022801"/>
    </source>
</evidence>
<dbReference type="GO" id="GO:0006508">
    <property type="term" value="P:proteolysis"/>
    <property type="evidence" value="ECO:0007669"/>
    <property type="project" value="UniProtKB-KW"/>
</dbReference>
<comment type="similarity">
    <text evidence="2 7">Belongs to the peptidase M14 family.</text>
</comment>
<dbReference type="AlphaFoldDB" id="A0A4R7HVT6"/>